<protein>
    <recommendedName>
        <fullName evidence="6">LPS-assembly lipoprotein LptE</fullName>
    </recommendedName>
</protein>
<dbReference type="Proteomes" id="UP000297706">
    <property type="component" value="Unassembled WGS sequence"/>
</dbReference>
<reference evidence="7 8" key="1">
    <citation type="submission" date="2018-02" db="EMBL/GenBank/DDBJ databases">
        <title>A novel lanthanide dependent methylotroph, Methylotenera sp. La3113.</title>
        <authorList>
            <person name="Lv H."/>
            <person name="Tani A."/>
        </authorList>
    </citation>
    <scope>NUCLEOTIDE SEQUENCE [LARGE SCALE GENOMIC DNA]</scope>
    <source>
        <strain evidence="7 8">La3113</strain>
    </source>
</reference>
<comment type="subunit">
    <text evidence="6">Component of the lipopolysaccharide transport and assembly complex. Interacts with LptD.</text>
</comment>
<dbReference type="AlphaFoldDB" id="A0A4Y9VUP2"/>
<dbReference type="EMBL" id="PQVH01000001">
    <property type="protein sequence ID" value="TFW73373.1"/>
    <property type="molecule type" value="Genomic_DNA"/>
</dbReference>
<organism evidence="7 8">
    <name type="scientific">Methylotenera oryzisoli</name>
    <dbReference type="NCBI Taxonomy" id="2080758"/>
    <lineage>
        <taxon>Bacteria</taxon>
        <taxon>Pseudomonadati</taxon>
        <taxon>Pseudomonadota</taxon>
        <taxon>Betaproteobacteria</taxon>
        <taxon>Nitrosomonadales</taxon>
        <taxon>Methylophilaceae</taxon>
        <taxon>Methylotenera</taxon>
    </lineage>
</organism>
<dbReference type="HAMAP" id="MF_01186">
    <property type="entry name" value="LPS_assembly_LptE"/>
    <property type="match status" value="1"/>
</dbReference>
<comment type="similarity">
    <text evidence="6">Belongs to the LptE lipoprotein family.</text>
</comment>
<dbReference type="Gene3D" id="3.30.160.150">
    <property type="entry name" value="Lipoprotein like domain"/>
    <property type="match status" value="1"/>
</dbReference>
<evidence type="ECO:0000313" key="7">
    <source>
        <dbReference type="EMBL" id="TFW73373.1"/>
    </source>
</evidence>
<dbReference type="OrthoDB" id="5298094at2"/>
<evidence type="ECO:0000313" key="8">
    <source>
        <dbReference type="Proteomes" id="UP000297706"/>
    </source>
</evidence>
<keyword evidence="8" id="KW-1185">Reference proteome</keyword>
<dbReference type="GO" id="GO:0015920">
    <property type="term" value="P:lipopolysaccharide transport"/>
    <property type="evidence" value="ECO:0007669"/>
    <property type="project" value="TreeGrafter"/>
</dbReference>
<dbReference type="GO" id="GO:1990351">
    <property type="term" value="C:transporter complex"/>
    <property type="evidence" value="ECO:0007669"/>
    <property type="project" value="TreeGrafter"/>
</dbReference>
<keyword evidence="3" id="KW-0564">Palmitate</keyword>
<comment type="function">
    <text evidence="6">Together with LptD, is involved in the assembly of lipopolysaccharide (LPS) at the surface of the outer membrane. Required for the proper assembly of LptD. Binds LPS and may serve as the LPS recognition site at the outer membrane.</text>
</comment>
<dbReference type="GO" id="GO:0043165">
    <property type="term" value="P:Gram-negative-bacterium-type cell outer membrane assembly"/>
    <property type="evidence" value="ECO:0007669"/>
    <property type="project" value="UniProtKB-UniRule"/>
</dbReference>
<comment type="caution">
    <text evidence="7">The sequence shown here is derived from an EMBL/GenBank/DDBJ whole genome shotgun (WGS) entry which is preliminary data.</text>
</comment>
<dbReference type="PANTHER" id="PTHR38098:SF1">
    <property type="entry name" value="LPS-ASSEMBLY LIPOPROTEIN LPTE"/>
    <property type="match status" value="1"/>
</dbReference>
<keyword evidence="1" id="KW-0732">Signal</keyword>
<dbReference type="PANTHER" id="PTHR38098">
    <property type="entry name" value="LPS-ASSEMBLY LIPOPROTEIN LPTE"/>
    <property type="match status" value="1"/>
</dbReference>
<dbReference type="GO" id="GO:0009279">
    <property type="term" value="C:cell outer membrane"/>
    <property type="evidence" value="ECO:0007669"/>
    <property type="project" value="UniProtKB-UniRule"/>
</dbReference>
<evidence type="ECO:0000256" key="4">
    <source>
        <dbReference type="ARBA" id="ARBA00023237"/>
    </source>
</evidence>
<evidence type="ECO:0000256" key="6">
    <source>
        <dbReference type="HAMAP-Rule" id="MF_01186"/>
    </source>
</evidence>
<evidence type="ECO:0000256" key="3">
    <source>
        <dbReference type="ARBA" id="ARBA00023139"/>
    </source>
</evidence>
<accession>A0A4Y9VUP2</accession>
<dbReference type="Pfam" id="PF04390">
    <property type="entry name" value="LptE"/>
    <property type="match status" value="1"/>
</dbReference>
<evidence type="ECO:0000256" key="5">
    <source>
        <dbReference type="ARBA" id="ARBA00023288"/>
    </source>
</evidence>
<gene>
    <name evidence="6" type="primary">lptE</name>
    <name evidence="7" type="ORF">C3Y98_00360</name>
</gene>
<proteinExistence type="inferred from homology"/>
<evidence type="ECO:0000256" key="2">
    <source>
        <dbReference type="ARBA" id="ARBA00023136"/>
    </source>
</evidence>
<sequence length="169" mass="19292">MQYLNLSFTRQLSWVFLIALLLTACGFQLRGSAPLSFTKLSIQGSPLSIKKDLKRTLETNNVKIVDSAEDAEMLIELLNESTEKRILSLSGGGLVREFELYYTVNFRTRPQNEQLWGKVQTIQIRRDFSYNDKALLGKAEEEAGLYADMRKESVRAILRRLSATNPDKQ</sequence>
<keyword evidence="2 6" id="KW-0472">Membrane</keyword>
<name>A0A4Y9VUP2_9PROT</name>
<evidence type="ECO:0000256" key="1">
    <source>
        <dbReference type="ARBA" id="ARBA00022729"/>
    </source>
</evidence>
<keyword evidence="4 6" id="KW-0998">Cell outer membrane</keyword>
<dbReference type="RefSeq" id="WP_135276155.1">
    <property type="nucleotide sequence ID" value="NZ_PQVH01000001.1"/>
</dbReference>
<dbReference type="InterPro" id="IPR007485">
    <property type="entry name" value="LPS_assembly_LptE"/>
</dbReference>
<keyword evidence="5" id="KW-0449">Lipoprotein</keyword>
<dbReference type="GO" id="GO:0001530">
    <property type="term" value="F:lipopolysaccharide binding"/>
    <property type="evidence" value="ECO:0007669"/>
    <property type="project" value="TreeGrafter"/>
</dbReference>